<reference evidence="2 3" key="1">
    <citation type="submission" date="2018-06" db="EMBL/GenBank/DDBJ databases">
        <title>Genomic Encyclopedia of Archaeal and Bacterial Type Strains, Phase II (KMG-II): from individual species to whole genera.</title>
        <authorList>
            <person name="Goeker M."/>
        </authorList>
    </citation>
    <scope>NUCLEOTIDE SEQUENCE [LARGE SCALE GENOMIC DNA]</scope>
    <source>
        <strain evidence="2 3">T4</strain>
    </source>
</reference>
<evidence type="ECO:0000256" key="1">
    <source>
        <dbReference type="SAM" id="SignalP"/>
    </source>
</evidence>
<name>A0A326S2D3_9BACT</name>
<comment type="caution">
    <text evidence="2">The sequence shown here is derived from an EMBL/GenBank/DDBJ whole genome shotgun (WGS) entry which is preliminary data.</text>
</comment>
<feature type="signal peptide" evidence="1">
    <location>
        <begin position="1"/>
        <end position="20"/>
    </location>
</feature>
<dbReference type="OrthoDB" id="9782650at2"/>
<evidence type="ECO:0000313" key="3">
    <source>
        <dbReference type="Proteomes" id="UP000248917"/>
    </source>
</evidence>
<keyword evidence="1" id="KW-0732">Signal</keyword>
<evidence type="ECO:0000313" key="2">
    <source>
        <dbReference type="EMBL" id="PZV87198.1"/>
    </source>
</evidence>
<accession>A0A326S2D3</accession>
<sequence>MSRTLSILILLMWSGQSALSQGWSQPSGEGFFKIGFSQIISDSYYAPDGSQVPITTTGISSLYLYGEYGFTNRLTGIVYAPVWVGNTLNELRFRQSGNRIPGDSYGSIGDMDLGIKVGLIQNKPVVWSGTLMLGIPTGQTGKGMSGILQTGDSEFNQLLRTDVSFSTPFSVFFSAYLGLNNRTRDFSDEFRYGFDLGYFKHPFLAAAHLQGIQSFQNGNAENVSNGIFSNNLEMLLPTFELGYFFTKAMGITVFINKPFKGQNILNAPGYGISLAYQLKKNSLSP</sequence>
<dbReference type="Proteomes" id="UP000248917">
    <property type="component" value="Unassembled WGS sequence"/>
</dbReference>
<evidence type="ECO:0008006" key="4">
    <source>
        <dbReference type="Google" id="ProtNLM"/>
    </source>
</evidence>
<organism evidence="2 3">
    <name type="scientific">Algoriphagus aquaeductus</name>
    <dbReference type="NCBI Taxonomy" id="475299"/>
    <lineage>
        <taxon>Bacteria</taxon>
        <taxon>Pseudomonadati</taxon>
        <taxon>Bacteroidota</taxon>
        <taxon>Cytophagia</taxon>
        <taxon>Cytophagales</taxon>
        <taxon>Cyclobacteriaceae</taxon>
        <taxon>Algoriphagus</taxon>
    </lineage>
</organism>
<proteinExistence type="predicted"/>
<feature type="chain" id="PRO_5016444446" description="Outer membrane beta-barrel porin/alpha-amylase" evidence="1">
    <location>
        <begin position="21"/>
        <end position="285"/>
    </location>
</feature>
<protein>
    <recommendedName>
        <fullName evidence="4">Outer membrane beta-barrel porin/alpha-amylase</fullName>
    </recommendedName>
</protein>
<keyword evidence="3" id="KW-1185">Reference proteome</keyword>
<dbReference type="RefSeq" id="WP_111390890.1">
    <property type="nucleotide sequence ID" value="NZ_QKTX01000001.1"/>
</dbReference>
<gene>
    <name evidence="2" type="ORF">CLV31_10170</name>
</gene>
<dbReference type="EMBL" id="QKTX01000001">
    <property type="protein sequence ID" value="PZV87198.1"/>
    <property type="molecule type" value="Genomic_DNA"/>
</dbReference>
<dbReference type="AlphaFoldDB" id="A0A326S2D3"/>